<evidence type="ECO:0000313" key="5">
    <source>
        <dbReference type="EMBL" id="ORX52042.1"/>
    </source>
</evidence>
<name>A0A1X2GER4_9FUNG</name>
<dbReference type="SUPFAM" id="SSF50044">
    <property type="entry name" value="SH3-domain"/>
    <property type="match status" value="1"/>
</dbReference>
<dbReference type="InterPro" id="IPR001452">
    <property type="entry name" value="SH3_domain"/>
</dbReference>
<dbReference type="AlphaFoldDB" id="A0A1X2GER4"/>
<evidence type="ECO:0000256" key="2">
    <source>
        <dbReference type="PROSITE-ProRule" id="PRU00192"/>
    </source>
</evidence>
<feature type="compositionally biased region" description="Polar residues" evidence="3">
    <location>
        <begin position="44"/>
        <end position="55"/>
    </location>
</feature>
<dbReference type="OrthoDB" id="19092at2759"/>
<comment type="caution">
    <text evidence="5">The sequence shown here is derived from an EMBL/GenBank/DDBJ whole genome shotgun (WGS) entry which is preliminary data.</text>
</comment>
<dbReference type="Gene3D" id="2.30.30.40">
    <property type="entry name" value="SH3 Domains"/>
    <property type="match status" value="1"/>
</dbReference>
<keyword evidence="6" id="KW-1185">Reference proteome</keyword>
<reference evidence="5 6" key="1">
    <citation type="submission" date="2016-07" db="EMBL/GenBank/DDBJ databases">
        <title>Pervasive Adenine N6-methylation of Active Genes in Fungi.</title>
        <authorList>
            <consortium name="DOE Joint Genome Institute"/>
            <person name="Mondo S.J."/>
            <person name="Dannebaum R.O."/>
            <person name="Kuo R.C."/>
            <person name="Labutti K."/>
            <person name="Haridas S."/>
            <person name="Kuo A."/>
            <person name="Salamov A."/>
            <person name="Ahrendt S.R."/>
            <person name="Lipzen A."/>
            <person name="Sullivan W."/>
            <person name="Andreopoulos W.B."/>
            <person name="Clum A."/>
            <person name="Lindquist E."/>
            <person name="Daum C."/>
            <person name="Ramamoorthy G.K."/>
            <person name="Gryganskyi A."/>
            <person name="Culley D."/>
            <person name="Magnuson J.K."/>
            <person name="James T.Y."/>
            <person name="O'Malley M.A."/>
            <person name="Stajich J.E."/>
            <person name="Spatafora J.W."/>
            <person name="Visel A."/>
            <person name="Grigoriev I.V."/>
        </authorList>
    </citation>
    <scope>NUCLEOTIDE SEQUENCE [LARGE SCALE GENOMIC DNA]</scope>
    <source>
        <strain evidence="5 6">NRRL 3301</strain>
    </source>
</reference>
<keyword evidence="1 2" id="KW-0728">SH3 domain</keyword>
<gene>
    <name evidence="5" type="ORF">DM01DRAFT_1066552</name>
</gene>
<dbReference type="Proteomes" id="UP000242146">
    <property type="component" value="Unassembled WGS sequence"/>
</dbReference>
<feature type="compositionally biased region" description="Polar residues" evidence="3">
    <location>
        <begin position="1"/>
        <end position="10"/>
    </location>
</feature>
<dbReference type="InterPro" id="IPR036028">
    <property type="entry name" value="SH3-like_dom_sf"/>
</dbReference>
<evidence type="ECO:0000256" key="3">
    <source>
        <dbReference type="SAM" id="MobiDB-lite"/>
    </source>
</evidence>
<organism evidence="5 6">
    <name type="scientific">Hesseltinella vesiculosa</name>
    <dbReference type="NCBI Taxonomy" id="101127"/>
    <lineage>
        <taxon>Eukaryota</taxon>
        <taxon>Fungi</taxon>
        <taxon>Fungi incertae sedis</taxon>
        <taxon>Mucoromycota</taxon>
        <taxon>Mucoromycotina</taxon>
        <taxon>Mucoromycetes</taxon>
        <taxon>Mucorales</taxon>
        <taxon>Cunninghamellaceae</taxon>
        <taxon>Hesseltinella</taxon>
    </lineage>
</organism>
<dbReference type="SMART" id="SM00326">
    <property type="entry name" value="SH3"/>
    <property type="match status" value="1"/>
</dbReference>
<dbReference type="PROSITE" id="PS50002">
    <property type="entry name" value="SH3"/>
    <property type="match status" value="1"/>
</dbReference>
<feature type="compositionally biased region" description="Polar residues" evidence="3">
    <location>
        <begin position="63"/>
        <end position="83"/>
    </location>
</feature>
<evidence type="ECO:0000259" key="4">
    <source>
        <dbReference type="PROSITE" id="PS50002"/>
    </source>
</evidence>
<accession>A0A1X2GER4</accession>
<dbReference type="Pfam" id="PF14604">
    <property type="entry name" value="SH3_9"/>
    <property type="match status" value="1"/>
</dbReference>
<feature type="domain" description="SH3" evidence="4">
    <location>
        <begin position="126"/>
        <end position="183"/>
    </location>
</feature>
<protein>
    <recommendedName>
        <fullName evidence="4">SH3 domain-containing protein</fullName>
    </recommendedName>
</protein>
<feature type="region of interest" description="Disordered" evidence="3">
    <location>
        <begin position="1"/>
        <end position="83"/>
    </location>
</feature>
<evidence type="ECO:0000256" key="1">
    <source>
        <dbReference type="ARBA" id="ARBA00022443"/>
    </source>
</evidence>
<proteinExistence type="predicted"/>
<sequence>MTNDQPVNLRSSASSPIPPPPALSDVDEDAAHGDNDTIEPMNELTKQTSTPSNDLDSSDHQRTPTPSHLSASTPSLGTSMTSPHDPTVHIRDFAYDETLPLHRGEHDSDLKRMLNHSNVSLSSTRFNGCRGRALFDFVPESDHEIPMNAGQSIWIQYRQCEGWLIADVDGQTGLVPEAYVERL</sequence>
<dbReference type="EMBL" id="MCGT01000019">
    <property type="protein sequence ID" value="ORX52042.1"/>
    <property type="molecule type" value="Genomic_DNA"/>
</dbReference>
<evidence type="ECO:0000313" key="6">
    <source>
        <dbReference type="Proteomes" id="UP000242146"/>
    </source>
</evidence>